<gene>
    <name evidence="2" type="ORF">Rhe02_47190</name>
</gene>
<accession>A0A8J3QBD9</accession>
<comment type="caution">
    <text evidence="2">The sequence shown here is derived from an EMBL/GenBank/DDBJ whole genome shotgun (WGS) entry which is preliminary data.</text>
</comment>
<keyword evidence="1" id="KW-1133">Transmembrane helix</keyword>
<feature type="transmembrane region" description="Helical" evidence="1">
    <location>
        <begin position="72"/>
        <end position="88"/>
    </location>
</feature>
<evidence type="ECO:0000256" key="1">
    <source>
        <dbReference type="SAM" id="Phobius"/>
    </source>
</evidence>
<sequence>MTAEAAKLPVPEGASARITERQDQPEHLQRLKAYSRYYQLAHRWRRARAIGTFGLAAIGPLLSLLVPSTSELVAAVSAGWLVVGRTWLSWMEQRRTLEAVRAQELFDTKLFLLPWNGSLAGRPPAPDDLAAAARAIKNDGPYKNWYSIDLSGTPWPADVLLCQRQSMVWSRSDHKAYGTTILVAGVGWFLIGLVVALVADLSLAEYLVKIFLPSAPAFLDSLDLSRLHWQHATSREQVQHKIHDLWRDYKAGTTVLSAADCRQIQDSAYLLRRDGPRVPQLFYRLRRSRVDESTRAGTMALRADED</sequence>
<dbReference type="AlphaFoldDB" id="A0A8J3QBD9"/>
<feature type="transmembrane region" description="Helical" evidence="1">
    <location>
        <begin position="176"/>
        <end position="199"/>
    </location>
</feature>
<protein>
    <submittedName>
        <fullName evidence="2">Uncharacterized protein</fullName>
    </submittedName>
</protein>
<dbReference type="EMBL" id="BONY01000029">
    <property type="protein sequence ID" value="GIH06652.1"/>
    <property type="molecule type" value="Genomic_DNA"/>
</dbReference>
<keyword evidence="1" id="KW-0812">Transmembrane</keyword>
<dbReference type="Pfam" id="PF18159">
    <property type="entry name" value="S_4TM"/>
    <property type="match status" value="1"/>
</dbReference>
<proteinExistence type="predicted"/>
<keyword evidence="3" id="KW-1185">Reference proteome</keyword>
<dbReference type="InterPro" id="IPR049920">
    <property type="entry name" value="IK1_05631-like"/>
</dbReference>
<name>A0A8J3QBD9_9ACTN</name>
<evidence type="ECO:0000313" key="2">
    <source>
        <dbReference type="EMBL" id="GIH06652.1"/>
    </source>
</evidence>
<organism evidence="2 3">
    <name type="scientific">Rhizocola hellebori</name>
    <dbReference type="NCBI Taxonomy" id="1392758"/>
    <lineage>
        <taxon>Bacteria</taxon>
        <taxon>Bacillati</taxon>
        <taxon>Actinomycetota</taxon>
        <taxon>Actinomycetes</taxon>
        <taxon>Micromonosporales</taxon>
        <taxon>Micromonosporaceae</taxon>
        <taxon>Rhizocola</taxon>
    </lineage>
</organism>
<feature type="transmembrane region" description="Helical" evidence="1">
    <location>
        <begin position="47"/>
        <end position="66"/>
    </location>
</feature>
<dbReference type="Proteomes" id="UP000612899">
    <property type="component" value="Unassembled WGS sequence"/>
</dbReference>
<keyword evidence="1" id="KW-0472">Membrane</keyword>
<evidence type="ECO:0000313" key="3">
    <source>
        <dbReference type="Proteomes" id="UP000612899"/>
    </source>
</evidence>
<reference evidence="2" key="1">
    <citation type="submission" date="2021-01" db="EMBL/GenBank/DDBJ databases">
        <title>Whole genome shotgun sequence of Rhizocola hellebori NBRC 109834.</title>
        <authorList>
            <person name="Komaki H."/>
            <person name="Tamura T."/>
        </authorList>
    </citation>
    <scope>NUCLEOTIDE SEQUENCE</scope>
    <source>
        <strain evidence="2">NBRC 109834</strain>
    </source>
</reference>
<dbReference type="RefSeq" id="WP_203910466.1">
    <property type="nucleotide sequence ID" value="NZ_BONY01000029.1"/>
</dbReference>